<protein>
    <submittedName>
        <fullName evidence="1">Uncharacterized protein</fullName>
    </submittedName>
</protein>
<keyword evidence="2" id="KW-1185">Reference proteome</keyword>
<name>A0A392SB33_9FABA</name>
<feature type="non-terminal residue" evidence="1">
    <location>
        <position position="1"/>
    </location>
</feature>
<reference evidence="1 2" key="1">
    <citation type="journal article" date="2018" name="Front. Plant Sci.">
        <title>Red Clover (Trifolium pratense) and Zigzag Clover (T. medium) - A Picture of Genomic Similarities and Differences.</title>
        <authorList>
            <person name="Dluhosova J."/>
            <person name="Istvanek J."/>
            <person name="Nedelnik J."/>
            <person name="Repkova J."/>
        </authorList>
    </citation>
    <scope>NUCLEOTIDE SEQUENCE [LARGE SCALE GENOMIC DNA]</scope>
    <source>
        <strain evidence="2">cv. 10/8</strain>
        <tissue evidence="1">Leaf</tissue>
    </source>
</reference>
<comment type="caution">
    <text evidence="1">The sequence shown here is derived from an EMBL/GenBank/DDBJ whole genome shotgun (WGS) entry which is preliminary data.</text>
</comment>
<dbReference type="EMBL" id="LXQA010353565">
    <property type="protein sequence ID" value="MCI46163.1"/>
    <property type="molecule type" value="Genomic_DNA"/>
</dbReference>
<accession>A0A392SB33</accession>
<sequence>STSLIASSKAITSPSTIEHFPSLHPLPVFANLRPAAAAAAALLCDYPAVHVAAVPISIHPIDAAF</sequence>
<dbReference type="AlphaFoldDB" id="A0A392SB33"/>
<organism evidence="1 2">
    <name type="scientific">Trifolium medium</name>
    <dbReference type="NCBI Taxonomy" id="97028"/>
    <lineage>
        <taxon>Eukaryota</taxon>
        <taxon>Viridiplantae</taxon>
        <taxon>Streptophyta</taxon>
        <taxon>Embryophyta</taxon>
        <taxon>Tracheophyta</taxon>
        <taxon>Spermatophyta</taxon>
        <taxon>Magnoliopsida</taxon>
        <taxon>eudicotyledons</taxon>
        <taxon>Gunneridae</taxon>
        <taxon>Pentapetalae</taxon>
        <taxon>rosids</taxon>
        <taxon>fabids</taxon>
        <taxon>Fabales</taxon>
        <taxon>Fabaceae</taxon>
        <taxon>Papilionoideae</taxon>
        <taxon>50 kb inversion clade</taxon>
        <taxon>NPAAA clade</taxon>
        <taxon>Hologalegina</taxon>
        <taxon>IRL clade</taxon>
        <taxon>Trifolieae</taxon>
        <taxon>Trifolium</taxon>
    </lineage>
</organism>
<proteinExistence type="predicted"/>
<dbReference type="Proteomes" id="UP000265520">
    <property type="component" value="Unassembled WGS sequence"/>
</dbReference>
<evidence type="ECO:0000313" key="2">
    <source>
        <dbReference type="Proteomes" id="UP000265520"/>
    </source>
</evidence>
<evidence type="ECO:0000313" key="1">
    <source>
        <dbReference type="EMBL" id="MCI46163.1"/>
    </source>
</evidence>